<evidence type="ECO:0000256" key="3">
    <source>
        <dbReference type="ARBA" id="ARBA00023241"/>
    </source>
</evidence>
<dbReference type="FunFam" id="3.40.50.720:FF:000085">
    <property type="entry name" value="Dihydroflavonol reductase"/>
    <property type="match status" value="1"/>
</dbReference>
<keyword evidence="12" id="KW-1185">Reference proteome</keyword>
<dbReference type="SUPFAM" id="SSF51735">
    <property type="entry name" value="NAD(P)-binding Rossmann-fold domains"/>
    <property type="match status" value="1"/>
</dbReference>
<keyword evidence="1" id="KW-0521">NADP</keyword>
<dbReference type="Gene3D" id="3.40.50.720">
    <property type="entry name" value="NAD(P)-binding Rossmann-like Domain"/>
    <property type="match status" value="1"/>
</dbReference>
<evidence type="ECO:0000256" key="1">
    <source>
        <dbReference type="ARBA" id="ARBA00022857"/>
    </source>
</evidence>
<evidence type="ECO:0000256" key="8">
    <source>
        <dbReference type="ARBA" id="ARBA00048870"/>
    </source>
</evidence>
<comment type="catalytic activity">
    <reaction evidence="9">
        <text>a (2R,3S,4S)-leucoanthocyanidin + NADP(+) = a (2R,3R)-dihydroflavonol + NADPH + H(+)</text>
        <dbReference type="Rhea" id="RHEA:54444"/>
        <dbReference type="ChEBI" id="CHEBI:15378"/>
        <dbReference type="ChEBI" id="CHEBI:57783"/>
        <dbReference type="ChEBI" id="CHEBI:58349"/>
        <dbReference type="ChEBI" id="CHEBI:138176"/>
        <dbReference type="ChEBI" id="CHEBI:138188"/>
        <dbReference type="EC" id="1.1.1.219"/>
    </reaction>
</comment>
<dbReference type="EC" id="1.1.1.234" evidence="5"/>
<gene>
    <name evidence="11" type="ORF">LTRI10_LOCUS3561</name>
</gene>
<dbReference type="GO" id="GO:0047890">
    <property type="term" value="F:flavanone 4-reductase activity"/>
    <property type="evidence" value="ECO:0007669"/>
    <property type="project" value="UniProtKB-EC"/>
</dbReference>
<accession>A0AAV2CH29</accession>
<dbReference type="InterPro" id="IPR001509">
    <property type="entry name" value="Epimerase_deHydtase"/>
</dbReference>
<evidence type="ECO:0000256" key="9">
    <source>
        <dbReference type="ARBA" id="ARBA00049132"/>
    </source>
</evidence>
<evidence type="ECO:0000259" key="10">
    <source>
        <dbReference type="Pfam" id="PF01370"/>
    </source>
</evidence>
<reference evidence="11 12" key="1">
    <citation type="submission" date="2024-04" db="EMBL/GenBank/DDBJ databases">
        <authorList>
            <person name="Fracassetti M."/>
        </authorList>
    </citation>
    <scope>NUCLEOTIDE SEQUENCE [LARGE SCALE GENOMIC DNA]</scope>
</reference>
<dbReference type="PANTHER" id="PTHR10366:SF564">
    <property type="entry name" value="STEROL-4-ALPHA-CARBOXYLATE 3-DEHYDROGENASE, DECARBOXYLATING"/>
    <property type="match status" value="1"/>
</dbReference>
<organism evidence="11 12">
    <name type="scientific">Linum trigynum</name>
    <dbReference type="NCBI Taxonomy" id="586398"/>
    <lineage>
        <taxon>Eukaryota</taxon>
        <taxon>Viridiplantae</taxon>
        <taxon>Streptophyta</taxon>
        <taxon>Embryophyta</taxon>
        <taxon>Tracheophyta</taxon>
        <taxon>Spermatophyta</taxon>
        <taxon>Magnoliopsida</taxon>
        <taxon>eudicotyledons</taxon>
        <taxon>Gunneridae</taxon>
        <taxon>Pentapetalae</taxon>
        <taxon>rosids</taxon>
        <taxon>fabids</taxon>
        <taxon>Malpighiales</taxon>
        <taxon>Linaceae</taxon>
        <taxon>Linum</taxon>
    </lineage>
</organism>
<comment type="catalytic activity">
    <reaction evidence="8">
        <text>(2S)-flavan-4-ol + NADP(+) = (2S)-flavanone + NADPH + H(+)</text>
        <dbReference type="Rhea" id="RHEA:11228"/>
        <dbReference type="ChEBI" id="CHEBI:15378"/>
        <dbReference type="ChEBI" id="CHEBI:15605"/>
        <dbReference type="ChEBI" id="CHEBI:15606"/>
        <dbReference type="ChEBI" id="CHEBI:57783"/>
        <dbReference type="ChEBI" id="CHEBI:58349"/>
        <dbReference type="EC" id="1.1.1.234"/>
    </reaction>
</comment>
<dbReference type="InterPro" id="IPR050425">
    <property type="entry name" value="NAD(P)_dehydrat-like"/>
</dbReference>
<keyword evidence="3" id="KW-0284">Flavonoid biosynthesis</keyword>
<evidence type="ECO:0000256" key="7">
    <source>
        <dbReference type="ARBA" id="ARBA00042087"/>
    </source>
</evidence>
<proteinExistence type="inferred from homology"/>
<dbReference type="GO" id="GO:0009718">
    <property type="term" value="P:anthocyanin-containing compound biosynthetic process"/>
    <property type="evidence" value="ECO:0007669"/>
    <property type="project" value="TreeGrafter"/>
</dbReference>
<feature type="domain" description="NAD-dependent epimerase/dehydratase" evidence="10">
    <location>
        <begin position="10"/>
        <end position="251"/>
    </location>
</feature>
<dbReference type="InterPro" id="IPR036291">
    <property type="entry name" value="NAD(P)-bd_dom_sf"/>
</dbReference>
<name>A0AAV2CH29_9ROSI</name>
<dbReference type="GO" id="GO:0045552">
    <property type="term" value="F:dihydroflavanol 4-reductase activity"/>
    <property type="evidence" value="ECO:0007669"/>
    <property type="project" value="UniProtKB-EC"/>
</dbReference>
<evidence type="ECO:0000313" key="12">
    <source>
        <dbReference type="Proteomes" id="UP001497516"/>
    </source>
</evidence>
<comment type="similarity">
    <text evidence="4">Belongs to the NAD(P)-dependent epimerase/dehydratase family. Dihydroflavonol-4-reductase subfamily.</text>
</comment>
<dbReference type="PANTHER" id="PTHR10366">
    <property type="entry name" value="NAD DEPENDENT EPIMERASE/DEHYDRATASE"/>
    <property type="match status" value="1"/>
</dbReference>
<dbReference type="CDD" id="cd08958">
    <property type="entry name" value="FR_SDR_e"/>
    <property type="match status" value="1"/>
</dbReference>
<evidence type="ECO:0000313" key="11">
    <source>
        <dbReference type="EMBL" id="CAL1355827.1"/>
    </source>
</evidence>
<dbReference type="EC" id="1.1.1.219" evidence="6"/>
<evidence type="ECO:0000256" key="5">
    <source>
        <dbReference type="ARBA" id="ARBA00039055"/>
    </source>
</evidence>
<dbReference type="EMBL" id="OZ034813">
    <property type="protein sequence ID" value="CAL1355827.1"/>
    <property type="molecule type" value="Genomic_DNA"/>
</dbReference>
<evidence type="ECO:0000256" key="2">
    <source>
        <dbReference type="ARBA" id="ARBA00023002"/>
    </source>
</evidence>
<protein>
    <recommendedName>
        <fullName evidence="7">Flavanone 4-reductase</fullName>
        <ecNumber evidence="6">1.1.1.219</ecNumber>
        <ecNumber evidence="5">1.1.1.234</ecNumber>
    </recommendedName>
</protein>
<evidence type="ECO:0000256" key="4">
    <source>
        <dbReference type="ARBA" id="ARBA00023445"/>
    </source>
</evidence>
<dbReference type="AlphaFoldDB" id="A0AAV2CH29"/>
<keyword evidence="2" id="KW-0560">Oxidoreductase</keyword>
<dbReference type="Pfam" id="PF01370">
    <property type="entry name" value="Epimerase"/>
    <property type="match status" value="1"/>
</dbReference>
<dbReference type="Proteomes" id="UP001497516">
    <property type="component" value="Chromosome 1"/>
</dbReference>
<evidence type="ECO:0000256" key="6">
    <source>
        <dbReference type="ARBA" id="ARBA00039057"/>
    </source>
</evidence>
<sequence length="363" mass="40540">MGAEGKVKTVCVTGASGFIGSWLTMRLLEQGYMVRATVRDPGDEKKVKHLVELPNAKTHLTLWKADLSVPGSFDDAIQGCSGVFHVATPMDFDSADPENEVIKPTVDGVLDIMKACAKAQTVRRIVFTSSAGTVDVEEHHKSLYDENDWSDLEFIQRVKMTGWMYFVSKSLAEKEAWKFAKENNLDFISIIPTLVVGPFIMQSMPPSLITALSLITGNEAHYSIIEQCHFVHLDDLCMSHIFLFEHPEAQGRYICNTDDINIYELAEFLKEKYPEYDIPSGFEGIDRGQLKKVNFSSEKLKKLGFEFKYGLEEMFRGAVDTCREKGLIPLSSKKGRDEEEEKLVSEKAVVGGKICAETGAVTA</sequence>